<gene>
    <name evidence="2" type="ORF">BJ212DRAFT_1475056</name>
</gene>
<organism evidence="2 3">
    <name type="scientific">Suillus subaureus</name>
    <dbReference type="NCBI Taxonomy" id="48587"/>
    <lineage>
        <taxon>Eukaryota</taxon>
        <taxon>Fungi</taxon>
        <taxon>Dikarya</taxon>
        <taxon>Basidiomycota</taxon>
        <taxon>Agaricomycotina</taxon>
        <taxon>Agaricomycetes</taxon>
        <taxon>Agaricomycetidae</taxon>
        <taxon>Boletales</taxon>
        <taxon>Suillineae</taxon>
        <taxon>Suillaceae</taxon>
        <taxon>Suillus</taxon>
    </lineage>
</organism>
<dbReference type="AlphaFoldDB" id="A0A9P7ELS1"/>
<dbReference type="OrthoDB" id="2686612at2759"/>
<proteinExistence type="predicted"/>
<evidence type="ECO:0000256" key="1">
    <source>
        <dbReference type="SAM" id="MobiDB-lite"/>
    </source>
</evidence>
<comment type="caution">
    <text evidence="2">The sequence shown here is derived from an EMBL/GenBank/DDBJ whole genome shotgun (WGS) entry which is preliminary data.</text>
</comment>
<dbReference type="GeneID" id="64633207"/>
<name>A0A9P7ELS1_9AGAM</name>
<dbReference type="EMBL" id="JABBWG010000002">
    <property type="protein sequence ID" value="KAG1825659.1"/>
    <property type="molecule type" value="Genomic_DNA"/>
</dbReference>
<protein>
    <submittedName>
        <fullName evidence="2">Uncharacterized protein</fullName>
    </submittedName>
</protein>
<reference evidence="2" key="1">
    <citation type="journal article" date="2020" name="New Phytol.">
        <title>Comparative genomics reveals dynamic genome evolution in host specialist ectomycorrhizal fungi.</title>
        <authorList>
            <person name="Lofgren L.A."/>
            <person name="Nguyen N.H."/>
            <person name="Vilgalys R."/>
            <person name="Ruytinx J."/>
            <person name="Liao H.L."/>
            <person name="Branco S."/>
            <person name="Kuo A."/>
            <person name="LaButti K."/>
            <person name="Lipzen A."/>
            <person name="Andreopoulos W."/>
            <person name="Pangilinan J."/>
            <person name="Riley R."/>
            <person name="Hundley H."/>
            <person name="Na H."/>
            <person name="Barry K."/>
            <person name="Grigoriev I.V."/>
            <person name="Stajich J.E."/>
            <person name="Kennedy P.G."/>
        </authorList>
    </citation>
    <scope>NUCLEOTIDE SEQUENCE</scope>
    <source>
        <strain evidence="2">MN1</strain>
    </source>
</reference>
<evidence type="ECO:0000313" key="3">
    <source>
        <dbReference type="Proteomes" id="UP000807769"/>
    </source>
</evidence>
<keyword evidence="3" id="KW-1185">Reference proteome</keyword>
<feature type="compositionally biased region" description="Acidic residues" evidence="1">
    <location>
        <begin position="48"/>
        <end position="69"/>
    </location>
</feature>
<evidence type="ECO:0000313" key="2">
    <source>
        <dbReference type="EMBL" id="KAG1825659.1"/>
    </source>
</evidence>
<dbReference type="RefSeq" id="XP_041198912.1">
    <property type="nucleotide sequence ID" value="XM_041339191.1"/>
</dbReference>
<feature type="region of interest" description="Disordered" evidence="1">
    <location>
        <begin position="47"/>
        <end position="69"/>
    </location>
</feature>
<accession>A0A9P7ELS1</accession>
<sequence>MQESVIQSPDLQISHPWRLCLIACMFPSTSTFLGVDHEELAIHNISDDGLDIDGDDLDHQEPDDEGSDYDYTGVEEEVLFGQEKNGSTESVVEELDNMFIEHEFDYEP</sequence>
<dbReference type="Proteomes" id="UP000807769">
    <property type="component" value="Unassembled WGS sequence"/>
</dbReference>